<proteinExistence type="predicted"/>
<dbReference type="EMBL" id="AXCY01000054">
    <property type="protein sequence ID" value="KGM10333.1"/>
    <property type="molecule type" value="Genomic_DNA"/>
</dbReference>
<gene>
    <name evidence="1" type="ORF">N868_09260</name>
</gene>
<dbReference type="Proteomes" id="UP000029839">
    <property type="component" value="Unassembled WGS sequence"/>
</dbReference>
<dbReference type="AlphaFoldDB" id="A0A0A0BPC8"/>
<dbReference type="RefSeq" id="WP_043607271.1">
    <property type="nucleotide sequence ID" value="NZ_AXCY01000054.1"/>
</dbReference>
<reference evidence="1 2" key="1">
    <citation type="submission" date="2013-08" db="EMBL/GenBank/DDBJ databases">
        <title>Genome sequencing of Cellulomonas carbonis T26.</title>
        <authorList>
            <person name="Chen F."/>
            <person name="Li Y."/>
            <person name="Wang G."/>
        </authorList>
    </citation>
    <scope>NUCLEOTIDE SEQUENCE [LARGE SCALE GENOMIC DNA]</scope>
    <source>
        <strain evidence="1 2">T26</strain>
    </source>
</reference>
<evidence type="ECO:0000313" key="1">
    <source>
        <dbReference type="EMBL" id="KGM10333.1"/>
    </source>
</evidence>
<comment type="caution">
    <text evidence="1">The sequence shown here is derived from an EMBL/GenBank/DDBJ whole genome shotgun (WGS) entry which is preliminary data.</text>
</comment>
<sequence>MPIQVIRTSSDDYPPIFSVRVEHGTTSSELSDWVSENAQGSFLEVHLDSEHDLSADDVRRAVRPHVSSVAVEVPPTATA</sequence>
<protein>
    <submittedName>
        <fullName evidence="1">Uncharacterized protein</fullName>
    </submittedName>
</protein>
<reference evidence="1 2" key="2">
    <citation type="journal article" date="2015" name="Stand. Genomic Sci.">
        <title>Draft genome sequence of Cellulomonas carbonis T26(T) and comparative analysis of six Cellulomonas genomes.</title>
        <authorList>
            <person name="Zhuang W."/>
            <person name="Zhang S."/>
            <person name="Xia X."/>
            <person name="Wang G."/>
        </authorList>
    </citation>
    <scope>NUCLEOTIDE SEQUENCE [LARGE SCALE GENOMIC DNA]</scope>
    <source>
        <strain evidence="1 2">T26</strain>
    </source>
</reference>
<organism evidence="1 2">
    <name type="scientific">Cellulomonas carbonis T26</name>
    <dbReference type="NCBI Taxonomy" id="947969"/>
    <lineage>
        <taxon>Bacteria</taxon>
        <taxon>Bacillati</taxon>
        <taxon>Actinomycetota</taxon>
        <taxon>Actinomycetes</taxon>
        <taxon>Micrococcales</taxon>
        <taxon>Cellulomonadaceae</taxon>
        <taxon>Cellulomonas</taxon>
    </lineage>
</organism>
<accession>A0A0A0BPC8</accession>
<keyword evidence="2" id="KW-1185">Reference proteome</keyword>
<name>A0A0A0BPC8_9CELL</name>
<evidence type="ECO:0000313" key="2">
    <source>
        <dbReference type="Proteomes" id="UP000029839"/>
    </source>
</evidence>